<dbReference type="EMBL" id="ML977515">
    <property type="protein sequence ID" value="KAF2125902.1"/>
    <property type="molecule type" value="Genomic_DNA"/>
</dbReference>
<dbReference type="RefSeq" id="XP_033520294.1">
    <property type="nucleotide sequence ID" value="XM_033670836.1"/>
</dbReference>
<gene>
    <name evidence="2" type="ORF">P153DRAFT_389349</name>
</gene>
<protein>
    <submittedName>
        <fullName evidence="2">Uncharacterized protein</fullName>
    </submittedName>
</protein>
<keyword evidence="3" id="KW-1185">Reference proteome</keyword>
<accession>A0A6A6A1M3</accession>
<feature type="compositionally biased region" description="Gly residues" evidence="1">
    <location>
        <begin position="383"/>
        <end position="392"/>
    </location>
</feature>
<dbReference type="GeneID" id="54411268"/>
<dbReference type="AlphaFoldDB" id="A0A6A6A1M3"/>
<evidence type="ECO:0000313" key="3">
    <source>
        <dbReference type="Proteomes" id="UP000799771"/>
    </source>
</evidence>
<proteinExistence type="predicted"/>
<dbReference type="OrthoDB" id="3798868at2759"/>
<evidence type="ECO:0000313" key="2">
    <source>
        <dbReference type="EMBL" id="KAF2125902.1"/>
    </source>
</evidence>
<sequence length="413" mass="46288">MVLYDEKGRVIKAHEEYLEQLAKKHADYIDCLYLDQIAVCNAHDADAGAQKTQCFITIQPQKFGRLYTRYGHVKEDIKHFRTKTPITIPDEGLDRRTLMRCSTTADEFFRYNPTATQLCLPVRYPRLHLHSVYHGKKGLSEFTRDYPEQIEPGKKYVHQYDSQVSFLRADEITAYVIPWLRAMQKVLDNKIDKNINIRPENLPIITPPDSLLEKIHLYNASLHLGLPSFVQKPLTTALIAQMHKTKLRACHLETLEITIARFYARGIPALDPVLAAFIAAYAARPASDRANPESAEAERKRGLIPRHKHKSGYYYYPAGLKRELLTYTSFEPGRADWPGDTALVPPELAVLGGAVRRWAGVRRDGGVVRGRVRDLFGGMGLLGGGGGGGDDGGSASEETSMALVDGDGENEEL</sequence>
<name>A0A6A6A1M3_9PLEO</name>
<evidence type="ECO:0000256" key="1">
    <source>
        <dbReference type="SAM" id="MobiDB-lite"/>
    </source>
</evidence>
<dbReference type="Proteomes" id="UP000799771">
    <property type="component" value="Unassembled WGS sequence"/>
</dbReference>
<organism evidence="2 3">
    <name type="scientific">Dothidotthia symphoricarpi CBS 119687</name>
    <dbReference type="NCBI Taxonomy" id="1392245"/>
    <lineage>
        <taxon>Eukaryota</taxon>
        <taxon>Fungi</taxon>
        <taxon>Dikarya</taxon>
        <taxon>Ascomycota</taxon>
        <taxon>Pezizomycotina</taxon>
        <taxon>Dothideomycetes</taxon>
        <taxon>Pleosporomycetidae</taxon>
        <taxon>Pleosporales</taxon>
        <taxon>Dothidotthiaceae</taxon>
        <taxon>Dothidotthia</taxon>
    </lineage>
</organism>
<reference evidence="2" key="1">
    <citation type="journal article" date="2020" name="Stud. Mycol.">
        <title>101 Dothideomycetes genomes: a test case for predicting lifestyles and emergence of pathogens.</title>
        <authorList>
            <person name="Haridas S."/>
            <person name="Albert R."/>
            <person name="Binder M."/>
            <person name="Bloem J."/>
            <person name="Labutti K."/>
            <person name="Salamov A."/>
            <person name="Andreopoulos B."/>
            <person name="Baker S."/>
            <person name="Barry K."/>
            <person name="Bills G."/>
            <person name="Bluhm B."/>
            <person name="Cannon C."/>
            <person name="Castanera R."/>
            <person name="Culley D."/>
            <person name="Daum C."/>
            <person name="Ezra D."/>
            <person name="Gonzalez J."/>
            <person name="Henrissat B."/>
            <person name="Kuo A."/>
            <person name="Liang C."/>
            <person name="Lipzen A."/>
            <person name="Lutzoni F."/>
            <person name="Magnuson J."/>
            <person name="Mondo S."/>
            <person name="Nolan M."/>
            <person name="Ohm R."/>
            <person name="Pangilinan J."/>
            <person name="Park H.-J."/>
            <person name="Ramirez L."/>
            <person name="Alfaro M."/>
            <person name="Sun H."/>
            <person name="Tritt A."/>
            <person name="Yoshinaga Y."/>
            <person name="Zwiers L.-H."/>
            <person name="Turgeon B."/>
            <person name="Goodwin S."/>
            <person name="Spatafora J."/>
            <person name="Crous P."/>
            <person name="Grigoriev I."/>
        </authorList>
    </citation>
    <scope>NUCLEOTIDE SEQUENCE</scope>
    <source>
        <strain evidence="2">CBS 119687</strain>
    </source>
</reference>
<feature type="region of interest" description="Disordered" evidence="1">
    <location>
        <begin position="383"/>
        <end position="413"/>
    </location>
</feature>